<evidence type="ECO:0000313" key="3">
    <source>
        <dbReference type="Proteomes" id="UP000585474"/>
    </source>
</evidence>
<proteinExistence type="predicted"/>
<feature type="compositionally biased region" description="Low complexity" evidence="1">
    <location>
        <begin position="29"/>
        <end position="43"/>
    </location>
</feature>
<evidence type="ECO:0000256" key="1">
    <source>
        <dbReference type="SAM" id="MobiDB-lite"/>
    </source>
</evidence>
<sequence>MLHYRNAALGIRPFATTDDQSLQSELREQAAQQQGGPQNGPVGDDVFFTSCTEAVRMVSEANAEVCDMKERMVAMEQTCAPMAAQMTAMMSNMQKLLAGHGSPSEHLALDGYHFRQRSYCSWAVFGL</sequence>
<dbReference type="Proteomes" id="UP000585474">
    <property type="component" value="Unassembled WGS sequence"/>
</dbReference>
<name>A0A7J0F7U5_9ERIC</name>
<reference evidence="2 3" key="1">
    <citation type="submission" date="2019-07" db="EMBL/GenBank/DDBJ databases">
        <title>De Novo Assembly of kiwifruit Actinidia rufa.</title>
        <authorList>
            <person name="Sugita-Konishi S."/>
            <person name="Sato K."/>
            <person name="Mori E."/>
            <person name="Abe Y."/>
            <person name="Kisaki G."/>
            <person name="Hamano K."/>
            <person name="Suezawa K."/>
            <person name="Otani M."/>
            <person name="Fukuda T."/>
            <person name="Manabe T."/>
            <person name="Gomi K."/>
            <person name="Tabuchi M."/>
            <person name="Akimitsu K."/>
            <person name="Kataoka I."/>
        </authorList>
    </citation>
    <scope>NUCLEOTIDE SEQUENCE [LARGE SCALE GENOMIC DNA]</scope>
    <source>
        <strain evidence="3">cv. Fuchu</strain>
    </source>
</reference>
<dbReference type="EMBL" id="BJWL01000010">
    <property type="protein sequence ID" value="GFY94701.1"/>
    <property type="molecule type" value="Genomic_DNA"/>
</dbReference>
<accession>A0A7J0F7U5</accession>
<keyword evidence="3" id="KW-1185">Reference proteome</keyword>
<comment type="caution">
    <text evidence="2">The sequence shown here is derived from an EMBL/GenBank/DDBJ whole genome shotgun (WGS) entry which is preliminary data.</text>
</comment>
<evidence type="ECO:0000313" key="2">
    <source>
        <dbReference type="EMBL" id="GFY94701.1"/>
    </source>
</evidence>
<feature type="region of interest" description="Disordered" evidence="1">
    <location>
        <begin position="19"/>
        <end position="43"/>
    </location>
</feature>
<organism evidence="2 3">
    <name type="scientific">Actinidia rufa</name>
    <dbReference type="NCBI Taxonomy" id="165716"/>
    <lineage>
        <taxon>Eukaryota</taxon>
        <taxon>Viridiplantae</taxon>
        <taxon>Streptophyta</taxon>
        <taxon>Embryophyta</taxon>
        <taxon>Tracheophyta</taxon>
        <taxon>Spermatophyta</taxon>
        <taxon>Magnoliopsida</taxon>
        <taxon>eudicotyledons</taxon>
        <taxon>Gunneridae</taxon>
        <taxon>Pentapetalae</taxon>
        <taxon>asterids</taxon>
        <taxon>Ericales</taxon>
        <taxon>Actinidiaceae</taxon>
        <taxon>Actinidia</taxon>
    </lineage>
</organism>
<protein>
    <submittedName>
        <fullName evidence="2">Uncharacterized protein</fullName>
    </submittedName>
</protein>
<dbReference type="AlphaFoldDB" id="A0A7J0F7U5"/>
<gene>
    <name evidence="2" type="ORF">Acr_10g0000860</name>
</gene>